<dbReference type="Gene3D" id="3.40.720.10">
    <property type="entry name" value="Alkaline Phosphatase, subunit A"/>
    <property type="match status" value="1"/>
</dbReference>
<dbReference type="EMBL" id="JAZGQO010000010">
    <property type="protein sequence ID" value="KAK6177632.1"/>
    <property type="molecule type" value="Genomic_DNA"/>
</dbReference>
<dbReference type="GO" id="GO:0046872">
    <property type="term" value="F:metal ion binding"/>
    <property type="evidence" value="ECO:0007669"/>
    <property type="project" value="UniProtKB-KW"/>
</dbReference>
<comment type="caution">
    <text evidence="10">The sequence shown here is derived from an EMBL/GenBank/DDBJ whole genome shotgun (WGS) entry which is preliminary data.</text>
</comment>
<evidence type="ECO:0000259" key="9">
    <source>
        <dbReference type="Pfam" id="PF00884"/>
    </source>
</evidence>
<accession>A0AAN8JHV7</accession>
<dbReference type="Pfam" id="PF00884">
    <property type="entry name" value="Sulfatase"/>
    <property type="match status" value="1"/>
</dbReference>
<dbReference type="PANTHER" id="PTHR10342">
    <property type="entry name" value="ARYLSULFATASE"/>
    <property type="match status" value="1"/>
</dbReference>
<dbReference type="PROSITE" id="PS00149">
    <property type="entry name" value="SULFATASE_2"/>
    <property type="match status" value="1"/>
</dbReference>
<keyword evidence="8" id="KW-0732">Signal</keyword>
<dbReference type="PANTHER" id="PTHR10342:SF274">
    <property type="entry name" value="ARYLSULFATASE B"/>
    <property type="match status" value="1"/>
</dbReference>
<evidence type="ECO:0000313" key="11">
    <source>
        <dbReference type="Proteomes" id="UP001347796"/>
    </source>
</evidence>
<evidence type="ECO:0000256" key="6">
    <source>
        <dbReference type="ARBA" id="ARBA00023180"/>
    </source>
</evidence>
<evidence type="ECO:0000256" key="4">
    <source>
        <dbReference type="ARBA" id="ARBA00022801"/>
    </source>
</evidence>
<proteinExistence type="inferred from homology"/>
<evidence type="ECO:0000256" key="1">
    <source>
        <dbReference type="ARBA" id="ARBA00001913"/>
    </source>
</evidence>
<feature type="domain" description="Sulfatase N-terminal" evidence="9">
    <location>
        <begin position="27"/>
        <end position="337"/>
    </location>
</feature>
<dbReference type="InterPro" id="IPR000917">
    <property type="entry name" value="Sulfatase_N"/>
</dbReference>
<keyword evidence="3" id="KW-0479">Metal-binding</keyword>
<protein>
    <recommendedName>
        <fullName evidence="9">Sulfatase N-terminal domain-containing protein</fullName>
    </recommendedName>
</protein>
<dbReference type="AlphaFoldDB" id="A0AAN8JHV7"/>
<evidence type="ECO:0000313" key="10">
    <source>
        <dbReference type="EMBL" id="KAK6177632.1"/>
    </source>
</evidence>
<dbReference type="CDD" id="cd16029">
    <property type="entry name" value="4-S"/>
    <property type="match status" value="1"/>
</dbReference>
<feature type="chain" id="PRO_5042877596" description="Sulfatase N-terminal domain-containing protein" evidence="8">
    <location>
        <begin position="23"/>
        <end position="532"/>
    </location>
</feature>
<dbReference type="Proteomes" id="UP001347796">
    <property type="component" value="Unassembled WGS sequence"/>
</dbReference>
<name>A0AAN8JHV7_PATCE</name>
<dbReference type="Gene3D" id="3.30.1120.10">
    <property type="match status" value="1"/>
</dbReference>
<dbReference type="GO" id="GO:0008484">
    <property type="term" value="F:sulfuric ester hydrolase activity"/>
    <property type="evidence" value="ECO:0007669"/>
    <property type="project" value="InterPro"/>
</dbReference>
<dbReference type="FunFam" id="3.40.720.10:FF:000007">
    <property type="entry name" value="Arylsulfatase family, member J"/>
    <property type="match status" value="1"/>
</dbReference>
<dbReference type="InterPro" id="IPR047115">
    <property type="entry name" value="ARSB"/>
</dbReference>
<keyword evidence="11" id="KW-1185">Reference proteome</keyword>
<dbReference type="InterPro" id="IPR024607">
    <property type="entry name" value="Sulfatase_CS"/>
</dbReference>
<evidence type="ECO:0000256" key="7">
    <source>
        <dbReference type="SAM" id="MobiDB-lite"/>
    </source>
</evidence>
<gene>
    <name evidence="10" type="ORF">SNE40_015693</name>
</gene>
<dbReference type="InterPro" id="IPR017850">
    <property type="entry name" value="Alkaline_phosphatase_core_sf"/>
</dbReference>
<dbReference type="SUPFAM" id="SSF53649">
    <property type="entry name" value="Alkaline phosphatase-like"/>
    <property type="match status" value="1"/>
</dbReference>
<organism evidence="10 11">
    <name type="scientific">Patella caerulea</name>
    <name type="common">Rayed Mediterranean limpet</name>
    <dbReference type="NCBI Taxonomy" id="87958"/>
    <lineage>
        <taxon>Eukaryota</taxon>
        <taxon>Metazoa</taxon>
        <taxon>Spiralia</taxon>
        <taxon>Lophotrochozoa</taxon>
        <taxon>Mollusca</taxon>
        <taxon>Gastropoda</taxon>
        <taxon>Patellogastropoda</taxon>
        <taxon>Patelloidea</taxon>
        <taxon>Patellidae</taxon>
        <taxon>Patella</taxon>
    </lineage>
</organism>
<sequence length="532" mass="61183">MCFYKQVQFLFMLTFLFHFINGQRRQPNIVFVFADDLGYHDVGYHGSEIKTPNIDRLSSSGVRLENYYVQPICTPTRSQFMSGRYQIHTGLQHGVIRPSQANALPRNSPTIAEKLQEVGYSTHAIGKWHLGFYKEKFLPTNRGFDSFYGYLTGAEDYFDHYRCFGYCGYDLHDNDKNIFNGTGQYSTHLFTEKAIDVIRNHDQRKPLFLYLSYQAVHSPLQVPRSYIRQYDNFTDKNRRIYAGMVSCLDEGIGNVTDALKDYDMWDDTVFIFSTDNGGSIEEGGNNWPLRGWKGSLWDGGMRAVGFVCSSLLQYSGYNDQLIHVSDWFLTLIKLAGARKNGTKPIDGYDLWTTISENAPSPRKELLHNIDPLAVKTGRRLYRDSFDNRIRAAIRVGDWKLITGDPGNGSWIPPPYIARDLNPGIKYGSNSVWLFSISDGGSGEPGLPRTPRHNYIDVGRRKRRHKDAKNIWLFNLADDPFEEMDLSPYHLDIVRSLLDRLAFYEQSSVPCRYPPFDPMSDPQRHGGQWNPWQ</sequence>
<comment type="similarity">
    <text evidence="2">Belongs to the sulfatase family.</text>
</comment>
<evidence type="ECO:0000256" key="2">
    <source>
        <dbReference type="ARBA" id="ARBA00008779"/>
    </source>
</evidence>
<evidence type="ECO:0000256" key="3">
    <source>
        <dbReference type="ARBA" id="ARBA00022723"/>
    </source>
</evidence>
<evidence type="ECO:0000256" key="8">
    <source>
        <dbReference type="SAM" id="SignalP"/>
    </source>
</evidence>
<feature type="signal peptide" evidence="8">
    <location>
        <begin position="1"/>
        <end position="22"/>
    </location>
</feature>
<keyword evidence="4" id="KW-0378">Hydrolase</keyword>
<keyword evidence="6" id="KW-0325">Glycoprotein</keyword>
<evidence type="ECO:0000256" key="5">
    <source>
        <dbReference type="ARBA" id="ARBA00022837"/>
    </source>
</evidence>
<feature type="region of interest" description="Disordered" evidence="7">
    <location>
        <begin position="513"/>
        <end position="532"/>
    </location>
</feature>
<comment type="cofactor">
    <cofactor evidence="1">
        <name>Ca(2+)</name>
        <dbReference type="ChEBI" id="CHEBI:29108"/>
    </cofactor>
</comment>
<keyword evidence="5" id="KW-0106">Calcium</keyword>
<reference evidence="10 11" key="1">
    <citation type="submission" date="2024-01" db="EMBL/GenBank/DDBJ databases">
        <title>The genome of the rayed Mediterranean limpet Patella caerulea (Linnaeus, 1758).</title>
        <authorList>
            <person name="Anh-Thu Weber A."/>
            <person name="Halstead-Nussloch G."/>
        </authorList>
    </citation>
    <scope>NUCLEOTIDE SEQUENCE [LARGE SCALE GENOMIC DNA]</scope>
    <source>
        <strain evidence="10">AATW-2023a</strain>
        <tissue evidence="10">Whole specimen</tissue>
    </source>
</reference>